<keyword evidence="4" id="KW-0633">Potassium transport</keyword>
<organism evidence="15 16">
    <name type="scientific">Pediococcus claussenii (strain ATCC BAA-344 / DSM 14800 / JCM 18046 / KCTC 3811 / LMG 21948 / P06)</name>
    <dbReference type="NCBI Taxonomy" id="701521"/>
    <lineage>
        <taxon>Bacteria</taxon>
        <taxon>Bacillati</taxon>
        <taxon>Bacillota</taxon>
        <taxon>Bacilli</taxon>
        <taxon>Lactobacillales</taxon>
        <taxon>Lactobacillaceae</taxon>
        <taxon>Pediococcus</taxon>
    </lineage>
</organism>
<feature type="compositionally biased region" description="Basic and acidic residues" evidence="13">
    <location>
        <begin position="323"/>
        <end position="334"/>
    </location>
</feature>
<evidence type="ECO:0000256" key="10">
    <source>
        <dbReference type="ARBA" id="ARBA00023136"/>
    </source>
</evidence>
<keyword evidence="5 14" id="KW-0812">Transmembrane</keyword>
<keyword evidence="16" id="KW-1185">Reference proteome</keyword>
<evidence type="ECO:0000256" key="1">
    <source>
        <dbReference type="ARBA" id="ARBA00004141"/>
    </source>
</evidence>
<evidence type="ECO:0000256" key="12">
    <source>
        <dbReference type="ARBA" id="ARBA00034430"/>
    </source>
</evidence>
<evidence type="ECO:0000313" key="15">
    <source>
        <dbReference type="EMBL" id="AEV96012.1"/>
    </source>
</evidence>
<keyword evidence="6" id="KW-0631">Potassium channel</keyword>
<evidence type="ECO:0000256" key="13">
    <source>
        <dbReference type="SAM" id="MobiDB-lite"/>
    </source>
</evidence>
<evidence type="ECO:0000256" key="5">
    <source>
        <dbReference type="ARBA" id="ARBA00022692"/>
    </source>
</evidence>
<proteinExistence type="inferred from homology"/>
<dbReference type="KEGG" id="pce:PECL_1800"/>
<dbReference type="Pfam" id="PF06736">
    <property type="entry name" value="TMEM175"/>
    <property type="match status" value="1"/>
</dbReference>
<keyword evidence="9" id="KW-0406">Ion transport</keyword>
<dbReference type="eggNOG" id="COG3548">
    <property type="taxonomic scope" value="Bacteria"/>
</dbReference>
<evidence type="ECO:0000256" key="9">
    <source>
        <dbReference type="ARBA" id="ARBA00023065"/>
    </source>
</evidence>
<feature type="transmembrane region" description="Helical" evidence="14">
    <location>
        <begin position="77"/>
        <end position="95"/>
    </location>
</feature>
<evidence type="ECO:0000256" key="6">
    <source>
        <dbReference type="ARBA" id="ARBA00022826"/>
    </source>
</evidence>
<evidence type="ECO:0000313" key="16">
    <source>
        <dbReference type="Proteomes" id="UP000005444"/>
    </source>
</evidence>
<dbReference type="Proteomes" id="UP000005444">
    <property type="component" value="Chromosome"/>
</dbReference>
<dbReference type="HOGENOM" id="CLU_071815_0_0_9"/>
<evidence type="ECO:0000256" key="3">
    <source>
        <dbReference type="ARBA" id="ARBA00022448"/>
    </source>
</evidence>
<name>G8PBV4_PEDCP</name>
<feature type="region of interest" description="Disordered" evidence="13">
    <location>
        <begin position="296"/>
        <end position="334"/>
    </location>
</feature>
<evidence type="ECO:0000256" key="4">
    <source>
        <dbReference type="ARBA" id="ARBA00022538"/>
    </source>
</evidence>
<sequence>MMDKLKTRLDAFSDAIIAIIITIIVLELPIPLHNSISEYLQFGKGIGIYFISFIFVANIWYQHSNLFNDAETMNERVFIMEFIFLAFLSLVPLFTRMVTQDTNRWTVMAYGILTLIVNILFIILCNIVIKLKYTEHKDIQRIFTRVYGSQNNLITGTSIALIILAYFQPNWALIFYLALPIISFLRTDDQADLDDITQLSTTEQSDYFKLSPTDMRTFRKQQDEIRNKYVQQRKTNPNWKQDMRNEMGDLLKDGITTADGQKIDGSTIRNFYNRFHQQQDERKQNNHQRWQDHTQYVQNTSHNRRKDINTNERPNRTSNNANHKVENTKKENRK</sequence>
<comment type="similarity">
    <text evidence="2">Belongs to the TMEM175 family.</text>
</comment>
<feature type="transmembrane region" description="Helical" evidence="14">
    <location>
        <begin position="107"/>
        <end position="131"/>
    </location>
</feature>
<evidence type="ECO:0008006" key="17">
    <source>
        <dbReference type="Google" id="ProtNLM"/>
    </source>
</evidence>
<comment type="catalytic activity">
    <reaction evidence="12">
        <text>K(+)(in) = K(+)(out)</text>
        <dbReference type="Rhea" id="RHEA:29463"/>
        <dbReference type="ChEBI" id="CHEBI:29103"/>
    </reaction>
</comment>
<keyword evidence="11" id="KW-0407">Ion channel</keyword>
<keyword evidence="7" id="KW-0630">Potassium</keyword>
<protein>
    <recommendedName>
        <fullName evidence="17">Integral membrane protein</fullName>
    </recommendedName>
</protein>
<feature type="transmembrane region" description="Helical" evidence="14">
    <location>
        <begin position="152"/>
        <end position="179"/>
    </location>
</feature>
<keyword evidence="3" id="KW-0813">Transport</keyword>
<dbReference type="PATRIC" id="fig|701521.8.peg.1701"/>
<dbReference type="RefSeq" id="WP_014216206.1">
    <property type="nucleotide sequence ID" value="NC_016605.1"/>
</dbReference>
<comment type="subcellular location">
    <subcellularLocation>
        <location evidence="1">Membrane</location>
        <topology evidence="1">Multi-pass membrane protein</topology>
    </subcellularLocation>
</comment>
<dbReference type="GO" id="GO:0005267">
    <property type="term" value="F:potassium channel activity"/>
    <property type="evidence" value="ECO:0007669"/>
    <property type="project" value="UniProtKB-KW"/>
</dbReference>
<dbReference type="InterPro" id="IPR010617">
    <property type="entry name" value="TMEM175-like"/>
</dbReference>
<dbReference type="GO" id="GO:0016020">
    <property type="term" value="C:membrane"/>
    <property type="evidence" value="ECO:0007669"/>
    <property type="project" value="UniProtKB-SubCell"/>
</dbReference>
<dbReference type="STRING" id="701521.PECL_1800"/>
<dbReference type="EMBL" id="CP003137">
    <property type="protein sequence ID" value="AEV96012.1"/>
    <property type="molecule type" value="Genomic_DNA"/>
</dbReference>
<evidence type="ECO:0000256" key="8">
    <source>
        <dbReference type="ARBA" id="ARBA00022989"/>
    </source>
</evidence>
<reference evidence="15 16" key="1">
    <citation type="journal article" date="2012" name="J. Bacteriol.">
        <title>Complete Genome Sequence of the Beer Spoilage Organism Pediococcus claussenii ATCC BAA-344T.</title>
        <authorList>
            <person name="Pittet V."/>
            <person name="Abegunde T."/>
            <person name="Marfleet T."/>
            <person name="Haakensen M."/>
            <person name="Morrow K."/>
            <person name="Jayaprakash T."/>
            <person name="Schroeder K."/>
            <person name="Trost B."/>
            <person name="Byrns S."/>
            <person name="Bergsveinson J."/>
            <person name="Kusalik A."/>
            <person name="Ziola B."/>
        </authorList>
    </citation>
    <scope>NUCLEOTIDE SEQUENCE [LARGE SCALE GENOMIC DNA]</scope>
    <source>
        <strain evidence="15 16">ATCC BAA-344</strain>
    </source>
</reference>
<evidence type="ECO:0000256" key="2">
    <source>
        <dbReference type="ARBA" id="ARBA00006920"/>
    </source>
</evidence>
<feature type="compositionally biased region" description="Basic and acidic residues" evidence="13">
    <location>
        <begin position="306"/>
        <end position="315"/>
    </location>
</feature>
<keyword evidence="8 14" id="KW-1133">Transmembrane helix</keyword>
<feature type="transmembrane region" description="Helical" evidence="14">
    <location>
        <begin position="42"/>
        <end position="61"/>
    </location>
</feature>
<keyword evidence="10 14" id="KW-0472">Membrane</keyword>
<gene>
    <name evidence="15" type="ordered locus">PECL_1800</name>
</gene>
<accession>G8PBV4</accession>
<feature type="transmembrane region" description="Helical" evidence="14">
    <location>
        <begin position="12"/>
        <end position="30"/>
    </location>
</feature>
<evidence type="ECO:0000256" key="11">
    <source>
        <dbReference type="ARBA" id="ARBA00023303"/>
    </source>
</evidence>
<evidence type="ECO:0000256" key="14">
    <source>
        <dbReference type="SAM" id="Phobius"/>
    </source>
</evidence>
<evidence type="ECO:0000256" key="7">
    <source>
        <dbReference type="ARBA" id="ARBA00022958"/>
    </source>
</evidence>
<dbReference type="AlphaFoldDB" id="G8PBV4"/>
<dbReference type="GO" id="GO:0015252">
    <property type="term" value="F:proton channel activity"/>
    <property type="evidence" value="ECO:0007669"/>
    <property type="project" value="InterPro"/>
</dbReference>